<dbReference type="InterPro" id="IPR016181">
    <property type="entry name" value="Acyl_CoA_acyltransferase"/>
</dbReference>
<dbReference type="PROSITE" id="PS51186">
    <property type="entry name" value="GNAT"/>
    <property type="match status" value="1"/>
</dbReference>
<keyword evidence="2" id="KW-0808">Transferase</keyword>
<feature type="domain" description="N-acetyltransferase" evidence="1">
    <location>
        <begin position="9"/>
        <end position="163"/>
    </location>
</feature>
<comment type="caution">
    <text evidence="2">The sequence shown here is derived from an EMBL/GenBank/DDBJ whole genome shotgun (WGS) entry which is preliminary data.</text>
</comment>
<name>A0A543J5G4_9PSEU</name>
<dbReference type="Gene3D" id="3.40.630.30">
    <property type="match status" value="1"/>
</dbReference>
<accession>A0A543J5G4</accession>
<dbReference type="PANTHER" id="PTHR43328">
    <property type="entry name" value="ACETYLTRANSFERASE-RELATED"/>
    <property type="match status" value="1"/>
</dbReference>
<gene>
    <name evidence="2" type="ORF">FHX81_0323</name>
</gene>
<evidence type="ECO:0000313" key="3">
    <source>
        <dbReference type="Proteomes" id="UP000316628"/>
    </source>
</evidence>
<dbReference type="EMBL" id="VFPP01000001">
    <property type="protein sequence ID" value="TQM78074.1"/>
    <property type="molecule type" value="Genomic_DNA"/>
</dbReference>
<dbReference type="PANTHER" id="PTHR43328:SF1">
    <property type="entry name" value="N-ACETYLTRANSFERASE DOMAIN-CONTAINING PROTEIN"/>
    <property type="match status" value="1"/>
</dbReference>
<dbReference type="AlphaFoldDB" id="A0A543J5G4"/>
<protein>
    <submittedName>
        <fullName evidence="2">RimJ/RimL family protein N-acetyltransferase</fullName>
    </submittedName>
</protein>
<dbReference type="SUPFAM" id="SSF55729">
    <property type="entry name" value="Acyl-CoA N-acyltransferases (Nat)"/>
    <property type="match status" value="1"/>
</dbReference>
<proteinExistence type="predicted"/>
<sequence>MLCTCRVGVELREVTAADVLAFFEHQRDPEAVRMAAFTSADPSDRAAFLVRWARILADDSAVARTVVFDGEVVGHVARFTRFGEPEVTYWIDREHWGKGLATAGLELFLRSEPRRPLYARAAVDNLGSLRVLEKCGFVAVGEDVGFAEGRGEDVEEFILRLDR</sequence>
<keyword evidence="3" id="KW-1185">Reference proteome</keyword>
<dbReference type="Pfam" id="PF13302">
    <property type="entry name" value="Acetyltransf_3"/>
    <property type="match status" value="1"/>
</dbReference>
<organism evidence="2 3">
    <name type="scientific">Saccharothrix saharensis</name>
    <dbReference type="NCBI Taxonomy" id="571190"/>
    <lineage>
        <taxon>Bacteria</taxon>
        <taxon>Bacillati</taxon>
        <taxon>Actinomycetota</taxon>
        <taxon>Actinomycetes</taxon>
        <taxon>Pseudonocardiales</taxon>
        <taxon>Pseudonocardiaceae</taxon>
        <taxon>Saccharothrix</taxon>
    </lineage>
</organism>
<dbReference type="Proteomes" id="UP000316628">
    <property type="component" value="Unassembled WGS sequence"/>
</dbReference>
<dbReference type="InterPro" id="IPR000182">
    <property type="entry name" value="GNAT_dom"/>
</dbReference>
<reference evidence="2 3" key="1">
    <citation type="submission" date="2019-06" db="EMBL/GenBank/DDBJ databases">
        <title>Sequencing the genomes of 1000 actinobacteria strains.</title>
        <authorList>
            <person name="Klenk H.-P."/>
        </authorList>
    </citation>
    <scope>NUCLEOTIDE SEQUENCE [LARGE SCALE GENOMIC DNA]</scope>
    <source>
        <strain evidence="2 3">DSM 45456</strain>
    </source>
</reference>
<evidence type="ECO:0000313" key="2">
    <source>
        <dbReference type="EMBL" id="TQM78074.1"/>
    </source>
</evidence>
<dbReference type="GO" id="GO:0016747">
    <property type="term" value="F:acyltransferase activity, transferring groups other than amino-acyl groups"/>
    <property type="evidence" value="ECO:0007669"/>
    <property type="project" value="InterPro"/>
</dbReference>
<evidence type="ECO:0000259" key="1">
    <source>
        <dbReference type="PROSITE" id="PS51186"/>
    </source>
</evidence>